<reference evidence="3" key="1">
    <citation type="submission" date="2023-03" db="EMBL/GenBank/DDBJ databases">
        <title>Actinorhabdospora filicis NBRC 111898.</title>
        <authorList>
            <person name="Ichikawa N."/>
            <person name="Sato H."/>
            <person name="Tonouchi N."/>
        </authorList>
    </citation>
    <scope>NUCLEOTIDE SEQUENCE</scope>
    <source>
        <strain evidence="3">NBRC 111898</strain>
    </source>
</reference>
<dbReference type="PANTHER" id="PTHR11786">
    <property type="entry name" value="N-HYDROXYARYLAMINE O-ACETYLTRANSFERASE"/>
    <property type="match status" value="1"/>
</dbReference>
<dbReference type="PANTHER" id="PTHR11786:SF0">
    <property type="entry name" value="ARYLAMINE N-ACETYLTRANSFERASE 4-RELATED"/>
    <property type="match status" value="1"/>
</dbReference>
<evidence type="ECO:0000256" key="2">
    <source>
        <dbReference type="RuleBase" id="RU003452"/>
    </source>
</evidence>
<dbReference type="SUPFAM" id="SSF54001">
    <property type="entry name" value="Cysteine proteinases"/>
    <property type="match status" value="1"/>
</dbReference>
<dbReference type="AlphaFoldDB" id="A0A9W6STS9"/>
<proteinExistence type="inferred from homology"/>
<dbReference type="InterPro" id="IPR038765">
    <property type="entry name" value="Papain-like_cys_pep_sf"/>
</dbReference>
<evidence type="ECO:0000313" key="3">
    <source>
        <dbReference type="EMBL" id="GLZ80606.1"/>
    </source>
</evidence>
<sequence>MLTPAQLAAYLDRVGHSGPVAADEATLVAIHHAHVTTIPYENLDIQLGRPLSLAPEALVAKLVTARRGGFCYEQNGLLALALRTIGFEVTMVAGAVERAVRGDDAWSNHMPLLADVDGRRWLVDVGLGDGFLDPLPLEEGEHADGLWKHSLTRIEGGLWRCFPDPRGSVPSFDFGEEPCELADFAGACVRQSTSPDSSFVKTLVVQRPLDHAKTTIRGAAYAESGPDGKTGPELLATAGEWALTLSRRFGLDLPASEVEVLYPKAREQYERWRAEKAIVAVEGP</sequence>
<accession>A0A9W6STS9</accession>
<comment type="similarity">
    <text evidence="1 2">Belongs to the arylamine N-acetyltransferase family.</text>
</comment>
<keyword evidence="4" id="KW-1185">Reference proteome</keyword>
<dbReference type="PRINTS" id="PR01543">
    <property type="entry name" value="ANATRNSFRASE"/>
</dbReference>
<dbReference type="Proteomes" id="UP001165079">
    <property type="component" value="Unassembled WGS sequence"/>
</dbReference>
<dbReference type="InterPro" id="IPR001447">
    <property type="entry name" value="Arylamine_N-AcTrfase"/>
</dbReference>
<organism evidence="3 4">
    <name type="scientific">Actinorhabdospora filicis</name>
    <dbReference type="NCBI Taxonomy" id="1785913"/>
    <lineage>
        <taxon>Bacteria</taxon>
        <taxon>Bacillati</taxon>
        <taxon>Actinomycetota</taxon>
        <taxon>Actinomycetes</taxon>
        <taxon>Micromonosporales</taxon>
        <taxon>Micromonosporaceae</taxon>
        <taxon>Actinorhabdospora</taxon>
    </lineage>
</organism>
<evidence type="ECO:0000313" key="4">
    <source>
        <dbReference type="Proteomes" id="UP001165079"/>
    </source>
</evidence>
<dbReference type="Pfam" id="PF00797">
    <property type="entry name" value="Acetyltransf_2"/>
    <property type="match status" value="1"/>
</dbReference>
<name>A0A9W6STS9_9ACTN</name>
<dbReference type="Gene3D" id="2.40.128.150">
    <property type="entry name" value="Cysteine proteinases"/>
    <property type="match status" value="1"/>
</dbReference>
<dbReference type="RefSeq" id="WP_285665842.1">
    <property type="nucleotide sequence ID" value="NZ_BSTX01000004.1"/>
</dbReference>
<dbReference type="EMBL" id="BSTX01000004">
    <property type="protein sequence ID" value="GLZ80606.1"/>
    <property type="molecule type" value="Genomic_DNA"/>
</dbReference>
<gene>
    <name evidence="3" type="primary">nat</name>
    <name evidence="3" type="ORF">Afil01_54130</name>
</gene>
<comment type="caution">
    <text evidence="3">The sequence shown here is derived from an EMBL/GenBank/DDBJ whole genome shotgun (WGS) entry which is preliminary data.</text>
</comment>
<protein>
    <submittedName>
        <fullName evidence="3">Arylamine N-acetyltransferase</fullName>
    </submittedName>
</protein>
<evidence type="ECO:0000256" key="1">
    <source>
        <dbReference type="ARBA" id="ARBA00006547"/>
    </source>
</evidence>
<dbReference type="GO" id="GO:0016407">
    <property type="term" value="F:acetyltransferase activity"/>
    <property type="evidence" value="ECO:0007669"/>
    <property type="project" value="InterPro"/>
</dbReference>
<dbReference type="Gene3D" id="3.30.2140.10">
    <property type="entry name" value="Arylamine N-acetyltransferase"/>
    <property type="match status" value="1"/>
</dbReference>